<keyword evidence="2" id="KW-1185">Reference proteome</keyword>
<gene>
    <name evidence="1" type="ORF">QAD02_022673</name>
</gene>
<comment type="caution">
    <text evidence="1">The sequence shown here is derived from an EMBL/GenBank/DDBJ whole genome shotgun (WGS) entry which is preliminary data.</text>
</comment>
<protein>
    <submittedName>
        <fullName evidence="1">Uncharacterized protein</fullName>
    </submittedName>
</protein>
<organism evidence="1 2">
    <name type="scientific">Eretmocerus hayati</name>
    <dbReference type="NCBI Taxonomy" id="131215"/>
    <lineage>
        <taxon>Eukaryota</taxon>
        <taxon>Metazoa</taxon>
        <taxon>Ecdysozoa</taxon>
        <taxon>Arthropoda</taxon>
        <taxon>Hexapoda</taxon>
        <taxon>Insecta</taxon>
        <taxon>Pterygota</taxon>
        <taxon>Neoptera</taxon>
        <taxon>Endopterygota</taxon>
        <taxon>Hymenoptera</taxon>
        <taxon>Apocrita</taxon>
        <taxon>Proctotrupomorpha</taxon>
        <taxon>Chalcidoidea</taxon>
        <taxon>Aphelinidae</taxon>
        <taxon>Aphelininae</taxon>
        <taxon>Eretmocerus</taxon>
    </lineage>
</organism>
<sequence>MIENIGRETVIKVSSWLRGIWEMRRRASPVQQWVDSLPSPVKSSDANLGSIVGQQSLSVDAESSISECPQQVFTEKKNHISHHNMTVVTPITTPSSPLITCSNISRNGATTSYRSANARLARDPSFQSDSSHCSSVESLLELRRADPEAVLLSLGFGGSPSSEQESGPLSRIPKRFLQPSRLKGIAIDDFVRHQQESCESFDSASLGYRGLTGSPYVAPSEIVQKIMQRLREHETQELEAATLSCLHHNNNNNINNNINNNHCSNSSGETYPLPPQDNSRLSVLSPDNRLYLDRPRSKSPDMRNKRMIIGQRSFAFGRDGDLIEIKPGIARSSSQESDDVFGYLGGNRDQTQSKHQHETPTVQHVHRRHRLQRRHLRSESTTSRSRSSGAGSCIRSRKHSPITHDDQTSATTSDSHICLEAVFTSTTSIAQTEDDPSDTCTNEKLHPLVDNNHNVEERCEARRYSASAADDIRRIEKQHQHELVRRSLRRNPKIEPTSSTDQHCTHCGRPDRSRRQCELEDEAAGSNEQDTSCCYGRPSGCWREMEKVLQKNKKLEDTVARSRREMAEIKEMLSSVLHVKLEPGF</sequence>
<accession>A0ACC2PUB3</accession>
<dbReference type="Proteomes" id="UP001239111">
    <property type="component" value="Chromosome 1"/>
</dbReference>
<name>A0ACC2PUB3_9HYME</name>
<evidence type="ECO:0000313" key="2">
    <source>
        <dbReference type="Proteomes" id="UP001239111"/>
    </source>
</evidence>
<evidence type="ECO:0000313" key="1">
    <source>
        <dbReference type="EMBL" id="KAJ8686879.1"/>
    </source>
</evidence>
<reference evidence="1" key="1">
    <citation type="submission" date="2023-04" db="EMBL/GenBank/DDBJ databases">
        <title>A chromosome-level genome assembly of the parasitoid wasp Eretmocerus hayati.</title>
        <authorList>
            <person name="Zhong Y."/>
            <person name="Liu S."/>
            <person name="Liu Y."/>
        </authorList>
    </citation>
    <scope>NUCLEOTIDE SEQUENCE</scope>
    <source>
        <strain evidence="1">ZJU_SS_LIU_2023</strain>
    </source>
</reference>
<proteinExistence type="predicted"/>
<dbReference type="EMBL" id="CM056741">
    <property type="protein sequence ID" value="KAJ8686879.1"/>
    <property type="molecule type" value="Genomic_DNA"/>
</dbReference>